<feature type="compositionally biased region" description="Basic and acidic residues" evidence="1">
    <location>
        <begin position="51"/>
        <end position="66"/>
    </location>
</feature>
<reference evidence="2" key="1">
    <citation type="journal article" date="2020" name="G3 (Bethesda)">
        <title>High-Quality Assemblies for Three Invasive Social Wasps from the &lt;i&gt;Vespula&lt;/i&gt; Genus.</title>
        <authorList>
            <person name="Harrop T.W.R."/>
            <person name="Guhlin J."/>
            <person name="McLaughlin G.M."/>
            <person name="Permina E."/>
            <person name="Stockwell P."/>
            <person name="Gilligan J."/>
            <person name="Le Lec M.F."/>
            <person name="Gruber M.A.M."/>
            <person name="Quinn O."/>
            <person name="Lovegrove M."/>
            <person name="Duncan E.J."/>
            <person name="Remnant E.J."/>
            <person name="Van Eeckhoven J."/>
            <person name="Graham B."/>
            <person name="Knapp R.A."/>
            <person name="Langford K.W."/>
            <person name="Kronenberg Z."/>
            <person name="Press M.O."/>
            <person name="Eacker S.M."/>
            <person name="Wilson-Rankin E.E."/>
            <person name="Purcell J."/>
            <person name="Lester P.J."/>
            <person name="Dearden P.K."/>
        </authorList>
    </citation>
    <scope>NUCLEOTIDE SEQUENCE</scope>
    <source>
        <strain evidence="2">Volc-1</strain>
    </source>
</reference>
<keyword evidence="3" id="KW-1185">Reference proteome</keyword>
<dbReference type="Proteomes" id="UP000600918">
    <property type="component" value="Unassembled WGS sequence"/>
</dbReference>
<accession>A0A834PAN3</accession>
<comment type="caution">
    <text evidence="2">The sequence shown here is derived from an EMBL/GenBank/DDBJ whole genome shotgun (WGS) entry which is preliminary data.</text>
</comment>
<evidence type="ECO:0000313" key="2">
    <source>
        <dbReference type="EMBL" id="KAF7434493.1"/>
    </source>
</evidence>
<dbReference type="EMBL" id="JACSDY010000002">
    <property type="protein sequence ID" value="KAF7434493.1"/>
    <property type="molecule type" value="Genomic_DNA"/>
</dbReference>
<feature type="region of interest" description="Disordered" evidence="1">
    <location>
        <begin position="1"/>
        <end position="25"/>
    </location>
</feature>
<gene>
    <name evidence="2" type="ORF">H0235_002684</name>
</gene>
<name>A0A834PAN3_VESPE</name>
<evidence type="ECO:0000313" key="3">
    <source>
        <dbReference type="Proteomes" id="UP000600918"/>
    </source>
</evidence>
<protein>
    <submittedName>
        <fullName evidence="2">Uncharacterized protein</fullName>
    </submittedName>
</protein>
<sequence>MRRRNSRNQKKHGRSFPGRGALPNCTDPIILKLRRDLLVFLPRIPRAQRVRQSEEKKKRGAEEETLPRNTTSTRARHYARLPRRQTTNDSIGRSRLSPFGTSIRHESDELVVEERSKALVVESHVRNNVIELWCVTFKIDHRHGKAKKAVTGATNGGEPTLNLVQRPARPTSVGCRARKFN</sequence>
<evidence type="ECO:0000256" key="1">
    <source>
        <dbReference type="SAM" id="MobiDB-lite"/>
    </source>
</evidence>
<feature type="compositionally biased region" description="Basic residues" evidence="1">
    <location>
        <begin position="1"/>
        <end position="14"/>
    </location>
</feature>
<proteinExistence type="predicted"/>
<dbReference type="AlphaFoldDB" id="A0A834PAN3"/>
<feature type="region of interest" description="Disordered" evidence="1">
    <location>
        <begin position="49"/>
        <end position="77"/>
    </location>
</feature>
<organism evidence="2 3">
    <name type="scientific">Vespula pensylvanica</name>
    <name type="common">Western yellow jacket</name>
    <name type="synonym">Wasp</name>
    <dbReference type="NCBI Taxonomy" id="30213"/>
    <lineage>
        <taxon>Eukaryota</taxon>
        <taxon>Metazoa</taxon>
        <taxon>Ecdysozoa</taxon>
        <taxon>Arthropoda</taxon>
        <taxon>Hexapoda</taxon>
        <taxon>Insecta</taxon>
        <taxon>Pterygota</taxon>
        <taxon>Neoptera</taxon>
        <taxon>Endopterygota</taxon>
        <taxon>Hymenoptera</taxon>
        <taxon>Apocrita</taxon>
        <taxon>Aculeata</taxon>
        <taxon>Vespoidea</taxon>
        <taxon>Vespidae</taxon>
        <taxon>Vespinae</taxon>
        <taxon>Vespula</taxon>
    </lineage>
</organism>